<name>A0A6A6YMU0_9PEZI</name>
<dbReference type="RefSeq" id="XP_033576857.1">
    <property type="nucleotide sequence ID" value="XM_033719867.1"/>
</dbReference>
<organism evidence="1">
    <name type="scientific">Mytilinidion resinicola</name>
    <dbReference type="NCBI Taxonomy" id="574789"/>
    <lineage>
        <taxon>Eukaryota</taxon>
        <taxon>Fungi</taxon>
        <taxon>Dikarya</taxon>
        <taxon>Ascomycota</taxon>
        <taxon>Pezizomycotina</taxon>
        <taxon>Dothideomycetes</taxon>
        <taxon>Pleosporomycetidae</taxon>
        <taxon>Mytilinidiales</taxon>
        <taxon>Mytilinidiaceae</taxon>
        <taxon>Mytilinidion</taxon>
    </lineage>
</organism>
<reference evidence="3" key="2">
    <citation type="submission" date="2020-04" db="EMBL/GenBank/DDBJ databases">
        <authorList>
            <consortium name="NCBI Genome Project"/>
        </authorList>
    </citation>
    <scope>NUCLEOTIDE SEQUENCE</scope>
    <source>
        <strain evidence="3">CBS 304.34</strain>
    </source>
</reference>
<evidence type="ECO:0000313" key="3">
    <source>
        <dbReference type="RefSeq" id="XP_033576857.1"/>
    </source>
</evidence>
<gene>
    <name evidence="1 3" type="ORF">BDZ99DRAFT_462541</name>
</gene>
<evidence type="ECO:0000313" key="1">
    <source>
        <dbReference type="EMBL" id="KAF2809893.1"/>
    </source>
</evidence>
<dbReference type="Proteomes" id="UP000504636">
    <property type="component" value="Unplaced"/>
</dbReference>
<accession>A0A6A6YMU0</accession>
<proteinExistence type="predicted"/>
<reference evidence="1 3" key="1">
    <citation type="journal article" date="2020" name="Stud. Mycol.">
        <title>101 Dothideomycetes genomes: a test case for predicting lifestyles and emergence of pathogens.</title>
        <authorList>
            <person name="Haridas S."/>
            <person name="Albert R."/>
            <person name="Binder M."/>
            <person name="Bloem J."/>
            <person name="Labutti K."/>
            <person name="Salamov A."/>
            <person name="Andreopoulos B."/>
            <person name="Baker S."/>
            <person name="Barry K."/>
            <person name="Bills G."/>
            <person name="Bluhm B."/>
            <person name="Cannon C."/>
            <person name="Castanera R."/>
            <person name="Culley D."/>
            <person name="Daum C."/>
            <person name="Ezra D."/>
            <person name="Gonzalez J."/>
            <person name="Henrissat B."/>
            <person name="Kuo A."/>
            <person name="Liang C."/>
            <person name="Lipzen A."/>
            <person name="Lutzoni F."/>
            <person name="Magnuson J."/>
            <person name="Mondo S."/>
            <person name="Nolan M."/>
            <person name="Ohm R."/>
            <person name="Pangilinan J."/>
            <person name="Park H.-J."/>
            <person name="Ramirez L."/>
            <person name="Alfaro M."/>
            <person name="Sun H."/>
            <person name="Tritt A."/>
            <person name="Yoshinaga Y."/>
            <person name="Zwiers L.-H."/>
            <person name="Turgeon B."/>
            <person name="Goodwin S."/>
            <person name="Spatafora J."/>
            <person name="Crous P."/>
            <person name="Grigoriev I."/>
        </authorList>
    </citation>
    <scope>NUCLEOTIDE SEQUENCE</scope>
    <source>
        <strain evidence="1 3">CBS 304.34</strain>
    </source>
</reference>
<keyword evidence="2" id="KW-1185">Reference proteome</keyword>
<dbReference type="OrthoDB" id="5421601at2759"/>
<dbReference type="GeneID" id="54460760"/>
<sequence>MCNINAAGVTGNIATSLQRFFNGSLDPFVRDLIPTSVTHLVLESEGMGPYDKALDALFRHFRAVRRSQLPNLQEVHIACKQAADNAYKQQCNKIVAEGDREGVVVRLQPFGFSSVNWDG</sequence>
<evidence type="ECO:0000313" key="2">
    <source>
        <dbReference type="Proteomes" id="UP000504636"/>
    </source>
</evidence>
<reference evidence="3" key="3">
    <citation type="submission" date="2025-04" db="UniProtKB">
        <authorList>
            <consortium name="RefSeq"/>
        </authorList>
    </citation>
    <scope>IDENTIFICATION</scope>
    <source>
        <strain evidence="3">CBS 304.34</strain>
    </source>
</reference>
<dbReference type="EMBL" id="MU003700">
    <property type="protein sequence ID" value="KAF2809893.1"/>
    <property type="molecule type" value="Genomic_DNA"/>
</dbReference>
<protein>
    <submittedName>
        <fullName evidence="1 3">Uncharacterized protein</fullName>
    </submittedName>
</protein>
<dbReference type="AlphaFoldDB" id="A0A6A6YMU0"/>